<organism evidence="1 2">
    <name type="scientific">Porphyromonas cangingivalis</name>
    <dbReference type="NCBI Taxonomy" id="36874"/>
    <lineage>
        <taxon>Bacteria</taxon>
        <taxon>Pseudomonadati</taxon>
        <taxon>Bacteroidota</taxon>
        <taxon>Bacteroidia</taxon>
        <taxon>Bacteroidales</taxon>
        <taxon>Porphyromonadaceae</taxon>
        <taxon>Porphyromonas</taxon>
    </lineage>
</organism>
<dbReference type="AlphaFoldDB" id="A0A1T4LE88"/>
<accession>A0A1T4LE88</accession>
<evidence type="ECO:0008006" key="3">
    <source>
        <dbReference type="Google" id="ProtNLM"/>
    </source>
</evidence>
<gene>
    <name evidence="1" type="ORF">SAMN02745205_01114</name>
</gene>
<reference evidence="1 2" key="1">
    <citation type="submission" date="2017-02" db="EMBL/GenBank/DDBJ databases">
        <authorList>
            <person name="Peterson S.W."/>
        </authorList>
    </citation>
    <scope>NUCLEOTIDE SEQUENCE [LARGE SCALE GENOMIC DNA]</scope>
    <source>
        <strain evidence="1 2">ATCC 700135</strain>
    </source>
</reference>
<sequence>MTYIGIDISKGRFVAAFPTVSGYQTRTYANTVNAVPPKSWTR</sequence>
<dbReference type="Proteomes" id="UP000189956">
    <property type="component" value="Unassembled WGS sequence"/>
</dbReference>
<proteinExistence type="predicted"/>
<evidence type="ECO:0000313" key="2">
    <source>
        <dbReference type="Proteomes" id="UP000189956"/>
    </source>
</evidence>
<dbReference type="EMBL" id="FUWL01000007">
    <property type="protein sequence ID" value="SJZ52983.1"/>
    <property type="molecule type" value="Genomic_DNA"/>
</dbReference>
<evidence type="ECO:0000313" key="1">
    <source>
        <dbReference type="EMBL" id="SJZ52983.1"/>
    </source>
</evidence>
<protein>
    <recommendedName>
        <fullName evidence="3">Transposase</fullName>
    </recommendedName>
</protein>
<name>A0A1T4LE88_PORCN</name>
<dbReference type="RefSeq" id="WP_262501322.1">
    <property type="nucleotide sequence ID" value="NZ_FUWL01000007.1"/>
</dbReference>